<dbReference type="InterPro" id="IPR035906">
    <property type="entry name" value="MetI-like_sf"/>
</dbReference>
<evidence type="ECO:0000256" key="6">
    <source>
        <dbReference type="ARBA" id="ARBA00023136"/>
    </source>
</evidence>
<dbReference type="CDD" id="cd06261">
    <property type="entry name" value="TM_PBP2"/>
    <property type="match status" value="1"/>
</dbReference>
<feature type="transmembrane region" description="Helical" evidence="7">
    <location>
        <begin position="145"/>
        <end position="164"/>
    </location>
</feature>
<evidence type="ECO:0000313" key="10">
    <source>
        <dbReference type="Proteomes" id="UP000198403"/>
    </source>
</evidence>
<keyword evidence="5 7" id="KW-1133">Transmembrane helix</keyword>
<dbReference type="InterPro" id="IPR000515">
    <property type="entry name" value="MetI-like"/>
</dbReference>
<sequence length="316" mass="33440">MGFLRFVAKRVLYTLPVLAIVALLTFLMLELTPGDPAVVVAGADASPEAIAAARESLGLDQPLPQRFADYVGNVVTGDLGESFTSGVPVLETIVSRLPVSMSLTLGALVIGLVIAIPAGIFAAVKSGSWLDRFTIFNTSVGMASPEFFVGLILILVFSLTLGWFPATGYVPFADDPVEWANRLVLPALTLGVGVAAEVTRHVRASMRDVLQRDYIQTARAKGLSTASVIGKHGLKNAALPVVTVLGLQVRRLLAGTVIVEQIFAMNGIGTLAVRAVFHRDLPMLLGIALVTAVIVLVVNLLVDLSYGYLDPKVRAA</sequence>
<evidence type="ECO:0000256" key="3">
    <source>
        <dbReference type="ARBA" id="ARBA00022475"/>
    </source>
</evidence>
<feature type="transmembrane region" description="Helical" evidence="7">
    <location>
        <begin position="252"/>
        <end position="277"/>
    </location>
</feature>
<feature type="transmembrane region" description="Helical" evidence="7">
    <location>
        <begin position="283"/>
        <end position="302"/>
    </location>
</feature>
<dbReference type="Pfam" id="PF19300">
    <property type="entry name" value="BPD_transp_1_N"/>
    <property type="match status" value="1"/>
</dbReference>
<comment type="similarity">
    <text evidence="7">Belongs to the binding-protein-dependent transport system permease family.</text>
</comment>
<evidence type="ECO:0000256" key="5">
    <source>
        <dbReference type="ARBA" id="ARBA00022989"/>
    </source>
</evidence>
<dbReference type="RefSeq" id="WP_089337447.1">
    <property type="nucleotide sequence ID" value="NZ_FZNO01000017.1"/>
</dbReference>
<gene>
    <name evidence="9" type="ORF">SAMN06272737_11747</name>
</gene>
<dbReference type="AlphaFoldDB" id="A0A238Y2Y7"/>
<feature type="transmembrane region" description="Helical" evidence="7">
    <location>
        <begin position="184"/>
        <end position="202"/>
    </location>
</feature>
<accession>A0A238Y2Y7</accession>
<feature type="domain" description="ABC transmembrane type-1" evidence="8">
    <location>
        <begin position="97"/>
        <end position="302"/>
    </location>
</feature>
<comment type="subcellular location">
    <subcellularLocation>
        <location evidence="1 7">Cell membrane</location>
        <topology evidence="1 7">Multi-pass membrane protein</topology>
    </subcellularLocation>
</comment>
<evidence type="ECO:0000259" key="8">
    <source>
        <dbReference type="PROSITE" id="PS50928"/>
    </source>
</evidence>
<name>A0A238Y2Y7_9ACTN</name>
<dbReference type="PROSITE" id="PS50928">
    <property type="entry name" value="ABC_TM1"/>
    <property type="match status" value="1"/>
</dbReference>
<organism evidence="9 10">
    <name type="scientific">Blastococcus mobilis</name>
    <dbReference type="NCBI Taxonomy" id="1938746"/>
    <lineage>
        <taxon>Bacteria</taxon>
        <taxon>Bacillati</taxon>
        <taxon>Actinomycetota</taxon>
        <taxon>Actinomycetes</taxon>
        <taxon>Geodermatophilales</taxon>
        <taxon>Geodermatophilaceae</taxon>
        <taxon>Blastococcus</taxon>
    </lineage>
</organism>
<dbReference type="OrthoDB" id="147688at2"/>
<dbReference type="Proteomes" id="UP000198403">
    <property type="component" value="Unassembled WGS sequence"/>
</dbReference>
<protein>
    <submittedName>
        <fullName evidence="9">Peptide/nickel transport system permease protein</fullName>
    </submittedName>
</protein>
<evidence type="ECO:0000256" key="4">
    <source>
        <dbReference type="ARBA" id="ARBA00022692"/>
    </source>
</evidence>
<evidence type="ECO:0000313" key="9">
    <source>
        <dbReference type="EMBL" id="SNR65168.1"/>
    </source>
</evidence>
<dbReference type="InterPro" id="IPR045621">
    <property type="entry name" value="BPD_transp_1_N"/>
</dbReference>
<dbReference type="Gene3D" id="1.10.3720.10">
    <property type="entry name" value="MetI-like"/>
    <property type="match status" value="1"/>
</dbReference>
<keyword evidence="4 7" id="KW-0812">Transmembrane</keyword>
<dbReference type="SUPFAM" id="SSF161098">
    <property type="entry name" value="MetI-like"/>
    <property type="match status" value="1"/>
</dbReference>
<feature type="transmembrane region" description="Helical" evidence="7">
    <location>
        <begin position="103"/>
        <end position="124"/>
    </location>
</feature>
<keyword evidence="10" id="KW-1185">Reference proteome</keyword>
<keyword evidence="6 7" id="KW-0472">Membrane</keyword>
<dbReference type="GO" id="GO:0071916">
    <property type="term" value="F:dipeptide transmembrane transporter activity"/>
    <property type="evidence" value="ECO:0007669"/>
    <property type="project" value="TreeGrafter"/>
</dbReference>
<dbReference type="GO" id="GO:0005886">
    <property type="term" value="C:plasma membrane"/>
    <property type="evidence" value="ECO:0007669"/>
    <property type="project" value="UniProtKB-SubCell"/>
</dbReference>
<evidence type="ECO:0000256" key="7">
    <source>
        <dbReference type="RuleBase" id="RU363032"/>
    </source>
</evidence>
<dbReference type="EMBL" id="FZNO01000017">
    <property type="protein sequence ID" value="SNR65168.1"/>
    <property type="molecule type" value="Genomic_DNA"/>
</dbReference>
<reference evidence="9 10" key="1">
    <citation type="submission" date="2017-06" db="EMBL/GenBank/DDBJ databases">
        <authorList>
            <person name="Kim H.J."/>
            <person name="Triplett B.A."/>
        </authorList>
    </citation>
    <scope>NUCLEOTIDE SEQUENCE [LARGE SCALE GENOMIC DNA]</scope>
    <source>
        <strain evidence="9 10">DSM 44272</strain>
    </source>
</reference>
<evidence type="ECO:0000256" key="2">
    <source>
        <dbReference type="ARBA" id="ARBA00022448"/>
    </source>
</evidence>
<evidence type="ECO:0000256" key="1">
    <source>
        <dbReference type="ARBA" id="ARBA00004651"/>
    </source>
</evidence>
<keyword evidence="2 7" id="KW-0813">Transport</keyword>
<proteinExistence type="inferred from homology"/>
<dbReference type="PANTHER" id="PTHR43163">
    <property type="entry name" value="DIPEPTIDE TRANSPORT SYSTEM PERMEASE PROTEIN DPPB-RELATED"/>
    <property type="match status" value="1"/>
</dbReference>
<dbReference type="PANTHER" id="PTHR43163:SF6">
    <property type="entry name" value="DIPEPTIDE TRANSPORT SYSTEM PERMEASE PROTEIN DPPB-RELATED"/>
    <property type="match status" value="1"/>
</dbReference>
<dbReference type="Pfam" id="PF00528">
    <property type="entry name" value="BPD_transp_1"/>
    <property type="match status" value="1"/>
</dbReference>
<keyword evidence="3" id="KW-1003">Cell membrane</keyword>
<feature type="transmembrane region" description="Helical" evidence="7">
    <location>
        <begin position="12"/>
        <end position="29"/>
    </location>
</feature>